<sequence>MSGVGNAVYSALSAVNADCDGDQQDKEEPTTMLDLDTHTLTTTDGMVLRSGQSISADQSIGPTDTEDLNPCDQHTENSGQISNTSDGSKDSKDESENDCPKLDLQVGIMTRARARRLQQLLVLEEATSSAETSTVSAPVTTHDTNSHQPARMEEMNAAQPAISPGSMDAVAMAMMCSGLEEDTPEDVASRNNVVHQGTGLNIRDEEGNATCQVIHCIPGANVTQTINRAHPELLPTIITSMSTLAGHHVTSLTIQGQEFYFLEEVAYAVYNHTVSYVLNRCNCLQISRIRCRGEYLEFLRPYCRFIDRRSNHCYLIRGEDAEQLYHSFQKIKKITQKTVRKKRVFAKCAHCGQENSVGRKQGRKRKAEATVSVNPENYPTDRLQEDAVAANMLQSGLGPDNLFPRGSVTSFVHNPALIGSYRDATCQTDGCSTEEAGENLEGESGSPPKKRHCDGVVSTACQTINESKQSEIAEEQCSSMEQHSRRLGTAGETSRLPAEELRRSPRRRHESRSSMVTSTSQSINLPTESTNPEEQEMTTFYITTKVVGTRLQKVDFSVCNDKGEELACNIIENRDSEDQGYSETVEETPVSPVEGLGNGEESEFSNEVAKARKVEDSGVSLAEEFCCEEDQAEGMIEGCTADHDSGISMKEVDSLDEHNSSPESDISPPDTCMDKNEDTKTSYVVMKDFESLAKERARHDMMGEDEEDMEEVLSIMQESGISVADKNKEDLYSAKEETMQETCLEDVMMMEEHHIEDEVDLGEVVSIMQESGIEVADGWEIPYESEEESLQDVCEENVMEEGTSQEDMEDVMSIMEDSGISLADDVMSKNCKSPKIDKRGTAVVENAEDTAILDQNKNEVLPLEKSLTLVDITTVGEEDEGQTAQEEVMSMAVCKDDRCPNLAADFSVSEEKTGMVEEKTAEMLCTPRNGPDHIEHTASEVDKAMPSLYPIQEIMKGKLSYSDTESKKASSSTGEELLDPDVEEENQTMECIPCSLNRSLHFQKEDDKKLCSEGSGPAHLSTNNSPQPCILPDNCVTSKKSTSDVTQNCTVHLWHCSPLLVSHTSKGGAFANWGYLYPHWCATPQDSYIYCPVCNAFFSVSVYLGHFHEKRGMIVHRSSYGLQLESRQATGEQKRLWTDFTKKHPAAIKGCATPQKRQTLAAKHNAERCKRKIAVRFKKVRGGTWTVSSSSKECVGKDDTTKVKAVGAEKQNDKALVEKVSCGTNQCATDSPAAGAENQQTASSSTRKSAAENIAADAKEQQISTYCRNKCVTENTAAVAVEEQVVSCSTNNYTAENTAAAVDEEQTASYSTMKSAAEDIVADTEEQETPSYSTRKSAAEDIAANAEEQETPSYSIQKSAAEDIVADTEEQETPSYSPRKSTAEDIAANAEEQQTPSCSTGKAAEESTPDVANHNIGITEPIGSLSNPSQSSERFSSPLKGTPRGRRTGGKPGGDEKKNPKKIKPSNRKNLSTLEEKSRRKGTRDQPRGSETSNLKKTNNHQGDHQVAAE</sequence>
<feature type="compositionally biased region" description="Polar residues" evidence="1">
    <location>
        <begin position="1391"/>
        <end position="1400"/>
    </location>
</feature>
<keyword evidence="4" id="KW-1185">Reference proteome</keyword>
<evidence type="ECO:0000256" key="1">
    <source>
        <dbReference type="SAM" id="MobiDB-lite"/>
    </source>
</evidence>
<feature type="region of interest" description="Disordered" evidence="1">
    <location>
        <begin position="1229"/>
        <end position="1248"/>
    </location>
</feature>
<feature type="compositionally biased region" description="Low complexity" evidence="1">
    <location>
        <begin position="513"/>
        <end position="522"/>
    </location>
</feature>
<feature type="compositionally biased region" description="Polar residues" evidence="1">
    <location>
        <begin position="1489"/>
        <end position="1501"/>
    </location>
</feature>
<evidence type="ECO:0000259" key="2">
    <source>
        <dbReference type="Pfam" id="PF02437"/>
    </source>
</evidence>
<dbReference type="OrthoDB" id="10349210at2759"/>
<reference evidence="3" key="1">
    <citation type="submission" date="2022-01" db="EMBL/GenBank/DDBJ databases">
        <authorList>
            <person name="Braso-Vives M."/>
        </authorList>
    </citation>
    <scope>NUCLEOTIDE SEQUENCE</scope>
</reference>
<accession>A0A8K0EKY1</accession>
<gene>
    <name evidence="3" type="primary">Hypp1935</name>
    <name evidence="3" type="ORF">BLAG_LOCUS15700</name>
</gene>
<feature type="region of interest" description="Disordered" evidence="1">
    <location>
        <begin position="428"/>
        <end position="452"/>
    </location>
</feature>
<feature type="region of interest" description="Disordered" evidence="1">
    <location>
        <begin position="55"/>
        <end position="102"/>
    </location>
</feature>
<feature type="compositionally biased region" description="Polar residues" evidence="1">
    <location>
        <begin position="1237"/>
        <end position="1248"/>
    </location>
</feature>
<dbReference type="SUPFAM" id="SSF46955">
    <property type="entry name" value="Putative DNA-binding domain"/>
    <property type="match status" value="1"/>
</dbReference>
<protein>
    <submittedName>
        <fullName evidence="3">Hypp1935 protein</fullName>
    </submittedName>
</protein>
<evidence type="ECO:0000313" key="3">
    <source>
        <dbReference type="EMBL" id="CAH1257975.1"/>
    </source>
</evidence>
<organism evidence="3 4">
    <name type="scientific">Branchiostoma lanceolatum</name>
    <name type="common">Common lancelet</name>
    <name type="synonym">Amphioxus lanceolatum</name>
    <dbReference type="NCBI Taxonomy" id="7740"/>
    <lineage>
        <taxon>Eukaryota</taxon>
        <taxon>Metazoa</taxon>
        <taxon>Chordata</taxon>
        <taxon>Cephalochordata</taxon>
        <taxon>Leptocardii</taxon>
        <taxon>Amphioxiformes</taxon>
        <taxon>Branchiostomatidae</taxon>
        <taxon>Branchiostoma</taxon>
    </lineage>
</organism>
<feature type="region of interest" description="Disordered" evidence="1">
    <location>
        <begin position="359"/>
        <end position="378"/>
    </location>
</feature>
<dbReference type="EMBL" id="OV696688">
    <property type="protein sequence ID" value="CAH1257975.1"/>
    <property type="molecule type" value="Genomic_DNA"/>
</dbReference>
<dbReference type="InterPro" id="IPR037000">
    <property type="entry name" value="Ski_DNA-bd_sf"/>
</dbReference>
<feature type="region of interest" description="Disordered" evidence="1">
    <location>
        <begin position="652"/>
        <end position="677"/>
    </location>
</feature>
<evidence type="ECO:0000313" key="4">
    <source>
        <dbReference type="Proteomes" id="UP000838412"/>
    </source>
</evidence>
<feature type="region of interest" description="Disordered" evidence="1">
    <location>
        <begin position="1323"/>
        <end position="1510"/>
    </location>
</feature>
<name>A0A8K0EKY1_BRALA</name>
<dbReference type="Pfam" id="PF02437">
    <property type="entry name" value="Ski_Sno_DHD"/>
    <property type="match status" value="1"/>
</dbReference>
<dbReference type="InterPro" id="IPR003380">
    <property type="entry name" value="SKI/SNO/DAC"/>
</dbReference>
<feature type="compositionally biased region" description="Polar residues" evidence="1">
    <location>
        <begin position="1424"/>
        <end position="1435"/>
    </location>
</feature>
<dbReference type="Gene3D" id="3.10.260.20">
    <property type="entry name" value="Ski"/>
    <property type="match status" value="1"/>
</dbReference>
<dbReference type="InterPro" id="IPR009061">
    <property type="entry name" value="DNA-bd_dom_put_sf"/>
</dbReference>
<feature type="region of interest" description="Disordered" evidence="1">
    <location>
        <begin position="472"/>
        <end position="533"/>
    </location>
</feature>
<dbReference type="Proteomes" id="UP000838412">
    <property type="component" value="Chromosome 3"/>
</dbReference>
<feature type="domain" description="SKI/SNO/DAC" evidence="2">
    <location>
        <begin position="240"/>
        <end position="328"/>
    </location>
</feature>
<feature type="region of interest" description="Disordered" evidence="1">
    <location>
        <begin position="577"/>
        <end position="601"/>
    </location>
</feature>
<dbReference type="CDD" id="cd21074">
    <property type="entry name" value="DHD_Ski_Sno_Dac"/>
    <property type="match status" value="1"/>
</dbReference>
<feature type="compositionally biased region" description="Basic and acidic residues" evidence="1">
    <location>
        <begin position="1474"/>
        <end position="1488"/>
    </location>
</feature>
<proteinExistence type="predicted"/>
<feature type="compositionally biased region" description="Basic and acidic residues" evidence="1">
    <location>
        <begin position="87"/>
        <end position="101"/>
    </location>
</feature>